<dbReference type="GeneID" id="65132084"/>
<organism evidence="1 2">
    <name type="scientific">uncultured phage cr273_1</name>
    <dbReference type="NCBI Taxonomy" id="2772095"/>
    <lineage>
        <taxon>Viruses</taxon>
        <taxon>Duplodnaviria</taxon>
        <taxon>Heunggongvirae</taxon>
        <taxon>Uroviricota</taxon>
        <taxon>Caudoviricetes</taxon>
        <taxon>Crassvirales</taxon>
        <taxon>Suoliviridae</taxon>
        <taxon>Oafivirinae</taxon>
        <taxon>Buhlduvirus</taxon>
        <taxon>Buhlduvirus animalis</taxon>
    </lineage>
</organism>
<evidence type="ECO:0000313" key="1">
    <source>
        <dbReference type="EMBL" id="QOR57913.1"/>
    </source>
</evidence>
<keyword evidence="2" id="KW-1185">Reference proteome</keyword>
<evidence type="ECO:0000313" key="2">
    <source>
        <dbReference type="Proteomes" id="UP000593824"/>
    </source>
</evidence>
<sequence>MDNKKNINVEFTQEDEQVVIVPDELPRIEFDIEDDPFQILFDEGDIILSNFNFKPAA</sequence>
<accession>A0A7M1RU36</accession>
<dbReference type="RefSeq" id="YP_010113553.1">
    <property type="nucleotide sequence ID" value="NC_055904.1"/>
</dbReference>
<dbReference type="Proteomes" id="UP000593824">
    <property type="component" value="Segment"/>
</dbReference>
<dbReference type="EMBL" id="MT774411">
    <property type="protein sequence ID" value="QOR57913.1"/>
    <property type="molecule type" value="Genomic_DNA"/>
</dbReference>
<protein>
    <submittedName>
        <fullName evidence="1">Uncharacterized protein</fullName>
    </submittedName>
</protein>
<dbReference type="KEGG" id="vg:65132084"/>
<name>A0A7M1RU36_9CAUD</name>
<reference evidence="1 2" key="1">
    <citation type="submission" date="2020-07" db="EMBL/GenBank/DDBJ databases">
        <title>Taxonomic proposal: Crassvirales, a new order of highly abundant and diverse bacterial viruses.</title>
        <authorList>
            <person name="Shkoporov A.N."/>
            <person name="Stockdale S.R."/>
            <person name="Guerin E."/>
            <person name="Ross R.P."/>
            <person name="Hill C."/>
        </authorList>
    </citation>
    <scope>NUCLEOTIDE SEQUENCE [LARGE SCALE GENOMIC DNA]</scope>
</reference>
<proteinExistence type="predicted"/>